<feature type="transmembrane region" description="Helical" evidence="6">
    <location>
        <begin position="196"/>
        <end position="229"/>
    </location>
</feature>
<feature type="transmembrane region" description="Helical" evidence="6">
    <location>
        <begin position="274"/>
        <end position="297"/>
    </location>
</feature>
<evidence type="ECO:0000256" key="6">
    <source>
        <dbReference type="RuleBase" id="RU280813"/>
    </source>
</evidence>
<dbReference type="GO" id="GO:0007606">
    <property type="term" value="P:sensory perception of chemical stimulus"/>
    <property type="evidence" value="ECO:0007669"/>
    <property type="project" value="UniProtKB-UniRule"/>
</dbReference>
<dbReference type="GO" id="GO:0016020">
    <property type="term" value="C:membrane"/>
    <property type="evidence" value="ECO:0007669"/>
    <property type="project" value="UniProtKB-SubCell"/>
</dbReference>
<feature type="transmembrane region" description="Helical" evidence="6">
    <location>
        <begin position="34"/>
        <end position="56"/>
    </location>
</feature>
<dbReference type="STRING" id="135651.G0N2S7"/>
<evidence type="ECO:0000256" key="3">
    <source>
        <dbReference type="ARBA" id="ARBA00022692"/>
    </source>
</evidence>
<dbReference type="PANTHER" id="PTHR31627:SF13">
    <property type="entry name" value="SERPENTINE RECEPTOR CLASS GAMMA-1-RELATED"/>
    <property type="match status" value="1"/>
</dbReference>
<dbReference type="InterPro" id="IPR000609">
    <property type="entry name" value="7TM_GPCR_serpentine_rcpt_Srg"/>
</dbReference>
<comment type="subcellular location">
    <subcellularLocation>
        <location evidence="1">Membrane</location>
        <topology evidence="1">Multi-pass membrane protein</topology>
    </subcellularLocation>
</comment>
<gene>
    <name evidence="7" type="ORF">CAEBREN_32798</name>
</gene>
<accession>G0N2S7</accession>
<keyword evidence="8" id="KW-1185">Reference proteome</keyword>
<dbReference type="Proteomes" id="UP000008068">
    <property type="component" value="Unassembled WGS sequence"/>
</dbReference>
<feature type="transmembrane region" description="Helical" evidence="6">
    <location>
        <begin position="241"/>
        <end position="268"/>
    </location>
</feature>
<reference evidence="8" key="1">
    <citation type="submission" date="2011-07" db="EMBL/GenBank/DDBJ databases">
        <authorList>
            <consortium name="Caenorhabditis brenneri Sequencing and Analysis Consortium"/>
            <person name="Wilson R.K."/>
        </authorList>
    </citation>
    <scope>NUCLEOTIDE SEQUENCE [LARGE SCALE GENOMIC DNA]</scope>
    <source>
        <strain evidence="8">PB2801</strain>
    </source>
</reference>
<evidence type="ECO:0000313" key="7">
    <source>
        <dbReference type="EMBL" id="EGT50969.1"/>
    </source>
</evidence>
<dbReference type="FunCoup" id="G0N2S7">
    <property type="interactions" value="1"/>
</dbReference>
<protein>
    <recommendedName>
        <fullName evidence="6">Serpentine receptor class gamma</fullName>
    </recommendedName>
</protein>
<keyword evidence="3 6" id="KW-0812">Transmembrane</keyword>
<evidence type="ECO:0000256" key="1">
    <source>
        <dbReference type="ARBA" id="ARBA00004141"/>
    </source>
</evidence>
<feature type="transmembrane region" description="Helical" evidence="6">
    <location>
        <begin position="159"/>
        <end position="176"/>
    </location>
</feature>
<evidence type="ECO:0000256" key="5">
    <source>
        <dbReference type="ARBA" id="ARBA00023136"/>
    </source>
</evidence>
<dbReference type="Pfam" id="PF02118">
    <property type="entry name" value="Srg"/>
    <property type="match status" value="1"/>
</dbReference>
<keyword evidence="4 6" id="KW-1133">Transmembrane helix</keyword>
<dbReference type="PANTHER" id="PTHR31627">
    <property type="entry name" value="SERPENTINE RECEPTOR CLASS GAMMA-RELATED"/>
    <property type="match status" value="1"/>
</dbReference>
<dbReference type="InParanoid" id="G0N2S7"/>
<keyword evidence="5 6" id="KW-0472">Membrane</keyword>
<organism evidence="8">
    <name type="scientific">Caenorhabditis brenneri</name>
    <name type="common">Nematode worm</name>
    <dbReference type="NCBI Taxonomy" id="135651"/>
    <lineage>
        <taxon>Eukaryota</taxon>
        <taxon>Metazoa</taxon>
        <taxon>Ecdysozoa</taxon>
        <taxon>Nematoda</taxon>
        <taxon>Chromadorea</taxon>
        <taxon>Rhabditida</taxon>
        <taxon>Rhabditina</taxon>
        <taxon>Rhabditomorpha</taxon>
        <taxon>Rhabditoidea</taxon>
        <taxon>Rhabditidae</taxon>
        <taxon>Peloderinae</taxon>
        <taxon>Caenorhabditis</taxon>
    </lineage>
</organism>
<dbReference type="HOGENOM" id="CLU_061253_1_0_1"/>
<dbReference type="OrthoDB" id="5821903at2759"/>
<evidence type="ECO:0000313" key="8">
    <source>
        <dbReference type="Proteomes" id="UP000008068"/>
    </source>
</evidence>
<proteinExistence type="inferred from homology"/>
<dbReference type="EMBL" id="GL379831">
    <property type="protein sequence ID" value="EGT50969.1"/>
    <property type="molecule type" value="Genomic_DNA"/>
</dbReference>
<name>G0N2S7_CAEBE</name>
<feature type="transmembrane region" description="Helical" evidence="6">
    <location>
        <begin position="68"/>
        <end position="89"/>
    </location>
</feature>
<comment type="caution">
    <text evidence="6">Lacks conserved residue(s) required for the propagation of feature annotation.</text>
</comment>
<dbReference type="GO" id="GO:0004888">
    <property type="term" value="F:transmembrane signaling receptor activity"/>
    <property type="evidence" value="ECO:0007669"/>
    <property type="project" value="InterPro"/>
</dbReference>
<dbReference type="eggNOG" id="ENOG502TH60">
    <property type="taxonomic scope" value="Eukaryota"/>
</dbReference>
<dbReference type="InterPro" id="IPR051119">
    <property type="entry name" value="Nematode_SR-like"/>
</dbReference>
<dbReference type="PRINTS" id="PR00698">
    <property type="entry name" value="TMPROTEINSRG"/>
</dbReference>
<evidence type="ECO:0000256" key="4">
    <source>
        <dbReference type="ARBA" id="ARBA00022989"/>
    </source>
</evidence>
<evidence type="ECO:0000256" key="2">
    <source>
        <dbReference type="ARBA" id="ARBA00005692"/>
    </source>
</evidence>
<dbReference type="AlphaFoldDB" id="G0N2S7"/>
<sequence>MTTTPATLDILTQIALFEPGCDPSYSPLMENLKYFIQLTYLLPTAILHFRILWILIWKHRSIYLKQSFYVLFLMSCIACFILVVQDILFARVFQYFPQFCEPLSEFVKKHPIFPAIYYPLQQHLHCAQPIIQILLTVNRMSCVLIPWKYSQIWKNSMKYAIFLVIFSPFLFIWNVIISPKVPVFTFGGFYIGYNRVVVWATMTLFMLILRVITIIITGVCTFITVLRLTQMSKRLVSSERTLCIASFLISSCFLGTAAAESLFAFQVVRTSSSISYFLLPISWDILNVGTPIVMVLASSQLRKDVFGIVKRSRSNSRVEEGTIVTGF</sequence>
<comment type="similarity">
    <text evidence="2 6">Belongs to the nematode receptor-like protein srg family.</text>
</comment>